<dbReference type="NCBIfam" id="TIGR02523">
    <property type="entry name" value="type_IV_pilV"/>
    <property type="match status" value="1"/>
</dbReference>
<sequence>MQLSPGRRLRGYTLIEVLITVFIIAVGLLSAAALQAMSKKAAFDAIQRGSANILAQDLVERLRGNAGNLASYAPNGTVTVSADALPAEQTCTADAPCTGPQLAAFDLWQWWQSLDGASERIVEGSGSTASRSNAGGLRSPTGCILRSAGSCQATIAVAWRGMTRIRQGDSDHADDPTNNSCGQTRADYEWNSGDQTSYRRVLVLQVNLGAGPCP</sequence>
<feature type="transmembrane region" description="Helical" evidence="2">
    <location>
        <begin position="12"/>
        <end position="34"/>
    </location>
</feature>
<dbReference type="Pfam" id="PF22150">
    <property type="entry name" value="Tt1218-like"/>
    <property type="match status" value="1"/>
</dbReference>
<feature type="region of interest" description="Disordered" evidence="1">
    <location>
        <begin position="167"/>
        <end position="188"/>
    </location>
</feature>
<dbReference type="EMBL" id="RJVO01000004">
    <property type="protein sequence ID" value="ROH89454.1"/>
    <property type="molecule type" value="Genomic_DNA"/>
</dbReference>
<dbReference type="InParanoid" id="A0A3N0VA20"/>
<reference evidence="4 5" key="1">
    <citation type="submission" date="2018-10" db="EMBL/GenBank/DDBJ databases">
        <authorList>
            <person name="Chen W.-M."/>
        </authorList>
    </citation>
    <scope>NUCLEOTIDE SEQUENCE [LARGE SCALE GENOMIC DNA]</scope>
    <source>
        <strain evidence="4 5">THS-13</strain>
    </source>
</reference>
<keyword evidence="5" id="KW-1185">Reference proteome</keyword>
<evidence type="ECO:0000313" key="4">
    <source>
        <dbReference type="EMBL" id="ROH89454.1"/>
    </source>
</evidence>
<dbReference type="NCBIfam" id="TIGR02532">
    <property type="entry name" value="IV_pilin_GFxxxE"/>
    <property type="match status" value="1"/>
</dbReference>
<dbReference type="AlphaFoldDB" id="A0A3N0VA20"/>
<protein>
    <submittedName>
        <fullName evidence="4">Type IV pilus modification protein PilV</fullName>
    </submittedName>
</protein>
<gene>
    <name evidence="4" type="primary">pilV</name>
    <name evidence="4" type="ORF">ED208_09945</name>
</gene>
<dbReference type="Proteomes" id="UP000282106">
    <property type="component" value="Unassembled WGS sequence"/>
</dbReference>
<feature type="domain" description="Type IV pilin Tt1218-like" evidence="3">
    <location>
        <begin position="33"/>
        <end position="108"/>
    </location>
</feature>
<dbReference type="InterPro" id="IPR012902">
    <property type="entry name" value="N_methyl_site"/>
</dbReference>
<evidence type="ECO:0000259" key="3">
    <source>
        <dbReference type="Pfam" id="PF22150"/>
    </source>
</evidence>
<dbReference type="InterPro" id="IPR013362">
    <property type="entry name" value="Pilus_4_PilV"/>
</dbReference>
<evidence type="ECO:0000313" key="5">
    <source>
        <dbReference type="Proteomes" id="UP000282106"/>
    </source>
</evidence>
<name>A0A3N0VA20_9GAMM</name>
<evidence type="ECO:0000256" key="2">
    <source>
        <dbReference type="SAM" id="Phobius"/>
    </source>
</evidence>
<dbReference type="InterPro" id="IPR054402">
    <property type="entry name" value="Tt1218-like_dom"/>
</dbReference>
<accession>A0A3N0VA20</accession>
<dbReference type="Pfam" id="PF07963">
    <property type="entry name" value="N_methyl"/>
    <property type="match status" value="1"/>
</dbReference>
<comment type="caution">
    <text evidence="4">The sequence shown here is derived from an EMBL/GenBank/DDBJ whole genome shotgun (WGS) entry which is preliminary data.</text>
</comment>
<dbReference type="PROSITE" id="PS00409">
    <property type="entry name" value="PROKAR_NTER_METHYL"/>
    <property type="match status" value="1"/>
</dbReference>
<proteinExistence type="predicted"/>
<keyword evidence="2" id="KW-0472">Membrane</keyword>
<keyword evidence="2" id="KW-1133">Transmembrane helix</keyword>
<evidence type="ECO:0000256" key="1">
    <source>
        <dbReference type="SAM" id="MobiDB-lite"/>
    </source>
</evidence>
<organism evidence="4 5">
    <name type="scientific">Stagnimonas aquatica</name>
    <dbReference type="NCBI Taxonomy" id="2689987"/>
    <lineage>
        <taxon>Bacteria</taxon>
        <taxon>Pseudomonadati</taxon>
        <taxon>Pseudomonadota</taxon>
        <taxon>Gammaproteobacteria</taxon>
        <taxon>Nevskiales</taxon>
        <taxon>Nevskiaceae</taxon>
        <taxon>Stagnimonas</taxon>
    </lineage>
</organism>
<dbReference type="RefSeq" id="WP_123211751.1">
    <property type="nucleotide sequence ID" value="NZ_RJVO01000004.1"/>
</dbReference>
<keyword evidence="2" id="KW-0812">Transmembrane</keyword>